<feature type="domain" description="LD-carboxypeptidase N-terminal" evidence="7">
    <location>
        <begin position="12"/>
        <end position="128"/>
    </location>
</feature>
<evidence type="ECO:0000256" key="3">
    <source>
        <dbReference type="ARBA" id="ARBA00022670"/>
    </source>
</evidence>
<keyword evidence="10" id="KW-1185">Reference proteome</keyword>
<dbReference type="Proteomes" id="UP000658382">
    <property type="component" value="Unassembled WGS sequence"/>
</dbReference>
<feature type="domain" description="LD-carboxypeptidase C-terminal" evidence="8">
    <location>
        <begin position="177"/>
        <end position="289"/>
    </location>
</feature>
<keyword evidence="5" id="KW-0720">Serine protease</keyword>
<dbReference type="Gene3D" id="3.40.50.10740">
    <property type="entry name" value="Class I glutamine amidotransferase-like"/>
    <property type="match status" value="1"/>
</dbReference>
<dbReference type="InterPro" id="IPR040921">
    <property type="entry name" value="Peptidase_S66C"/>
</dbReference>
<evidence type="ECO:0000256" key="4">
    <source>
        <dbReference type="ARBA" id="ARBA00022801"/>
    </source>
</evidence>
<evidence type="ECO:0000259" key="7">
    <source>
        <dbReference type="Pfam" id="PF02016"/>
    </source>
</evidence>
<dbReference type="GO" id="GO:0004180">
    <property type="term" value="F:carboxypeptidase activity"/>
    <property type="evidence" value="ECO:0007669"/>
    <property type="project" value="UniProtKB-KW"/>
</dbReference>
<dbReference type="InterPro" id="IPR027461">
    <property type="entry name" value="Carboxypeptidase_A_C_sf"/>
</dbReference>
<dbReference type="RefSeq" id="WP_188632278.1">
    <property type="nucleotide sequence ID" value="NZ_BMNQ01000012.1"/>
</dbReference>
<dbReference type="PANTHER" id="PTHR30237:SF2">
    <property type="entry name" value="MUREIN TETRAPEPTIDE CARBOXYPEPTIDASE"/>
    <property type="match status" value="1"/>
</dbReference>
<dbReference type="InterPro" id="IPR029062">
    <property type="entry name" value="Class_I_gatase-like"/>
</dbReference>
<dbReference type="GO" id="GO:0006508">
    <property type="term" value="P:proteolysis"/>
    <property type="evidence" value="ECO:0007669"/>
    <property type="project" value="UniProtKB-KW"/>
</dbReference>
<evidence type="ECO:0000259" key="8">
    <source>
        <dbReference type="Pfam" id="PF17676"/>
    </source>
</evidence>
<dbReference type="EMBL" id="BMNQ01000012">
    <property type="protein sequence ID" value="GGJ91763.1"/>
    <property type="molecule type" value="Genomic_DNA"/>
</dbReference>
<comment type="caution">
    <text evidence="9">The sequence shown here is derived from an EMBL/GenBank/DDBJ whole genome shotgun (WGS) entry which is preliminary data.</text>
</comment>
<dbReference type="PANTHER" id="PTHR30237">
    <property type="entry name" value="MURAMOYLTETRAPEPTIDE CARBOXYPEPTIDASE"/>
    <property type="match status" value="1"/>
</dbReference>
<organism evidence="9 10">
    <name type="scientific">Lentibacillus kapialis</name>
    <dbReference type="NCBI Taxonomy" id="340214"/>
    <lineage>
        <taxon>Bacteria</taxon>
        <taxon>Bacillati</taxon>
        <taxon>Bacillota</taxon>
        <taxon>Bacilli</taxon>
        <taxon>Bacillales</taxon>
        <taxon>Bacillaceae</taxon>
        <taxon>Lentibacillus</taxon>
    </lineage>
</organism>
<evidence type="ECO:0000256" key="5">
    <source>
        <dbReference type="ARBA" id="ARBA00022825"/>
    </source>
</evidence>
<sequence>MRPKRLVQGDTIGITAPASPADIQKIRQAIPFFEQMGVHVKLGKTIHLRYGYLAGTDTERLADIHNMIVDDSIKAIMFARGGYGTARIADNLDYQLIEQHPKIIWGYSDITYLHTAIRQITGLTTFHGPMPASDIADSDFDDLSASMFRQLLEPATLHYSEAISPLRVMVPGQAVAELVGGNLSLLISSLGTPYEIDTQGKLLLLEDIGEAPYRIDSMLNQLHLAGKLDAAAGIVIGDFAEAEPPEGKSSLSLEQVFHDYFSGLRCPVMAGFKIGHCFPHFSLPLGEKAVMNTADKTLTVEAGVR</sequence>
<dbReference type="InterPro" id="IPR040449">
    <property type="entry name" value="Peptidase_S66_N"/>
</dbReference>
<dbReference type="Pfam" id="PF17676">
    <property type="entry name" value="Peptidase_S66C"/>
    <property type="match status" value="1"/>
</dbReference>
<evidence type="ECO:0000313" key="9">
    <source>
        <dbReference type="EMBL" id="GGJ91763.1"/>
    </source>
</evidence>
<keyword evidence="3" id="KW-0645">Protease</keyword>
<feature type="active site" description="Charge relay system" evidence="6">
    <location>
        <position position="276"/>
    </location>
</feature>
<dbReference type="Pfam" id="PF02016">
    <property type="entry name" value="Peptidase_S66"/>
    <property type="match status" value="1"/>
</dbReference>
<dbReference type="PIRSF" id="PIRSF028757">
    <property type="entry name" value="LD-carboxypeptidase"/>
    <property type="match status" value="1"/>
</dbReference>
<dbReference type="GO" id="GO:0008236">
    <property type="term" value="F:serine-type peptidase activity"/>
    <property type="evidence" value="ECO:0007669"/>
    <property type="project" value="UniProtKB-KW"/>
</dbReference>
<evidence type="ECO:0000256" key="6">
    <source>
        <dbReference type="PIRSR" id="PIRSR028757-1"/>
    </source>
</evidence>
<feature type="active site" description="Charge relay system" evidence="6">
    <location>
        <position position="206"/>
    </location>
</feature>
<accession>A0A917UX03</accession>
<comment type="similarity">
    <text evidence="1">Belongs to the peptidase S66 family.</text>
</comment>
<reference evidence="9" key="2">
    <citation type="submission" date="2020-09" db="EMBL/GenBank/DDBJ databases">
        <authorList>
            <person name="Sun Q."/>
            <person name="Ohkuma M."/>
        </authorList>
    </citation>
    <scope>NUCLEOTIDE SEQUENCE</scope>
    <source>
        <strain evidence="9">JCM 12580</strain>
    </source>
</reference>
<name>A0A917UX03_9BACI</name>
<keyword evidence="2 9" id="KW-0121">Carboxypeptidase</keyword>
<evidence type="ECO:0000256" key="2">
    <source>
        <dbReference type="ARBA" id="ARBA00022645"/>
    </source>
</evidence>
<evidence type="ECO:0000313" key="10">
    <source>
        <dbReference type="Proteomes" id="UP000658382"/>
    </source>
</evidence>
<dbReference type="InterPro" id="IPR027478">
    <property type="entry name" value="LdcA_N"/>
</dbReference>
<dbReference type="SUPFAM" id="SSF52317">
    <property type="entry name" value="Class I glutamine amidotransferase-like"/>
    <property type="match status" value="1"/>
</dbReference>
<dbReference type="SUPFAM" id="SSF141986">
    <property type="entry name" value="LD-carboxypeptidase A C-terminal domain-like"/>
    <property type="match status" value="1"/>
</dbReference>
<feature type="active site" description="Nucleophile" evidence="6">
    <location>
        <position position="108"/>
    </location>
</feature>
<dbReference type="CDD" id="cd07025">
    <property type="entry name" value="Peptidase_S66"/>
    <property type="match status" value="1"/>
</dbReference>
<reference evidence="9" key="1">
    <citation type="journal article" date="2014" name="Int. J. Syst. Evol. Microbiol.">
        <title>Complete genome sequence of Corynebacterium casei LMG S-19264T (=DSM 44701T), isolated from a smear-ripened cheese.</title>
        <authorList>
            <consortium name="US DOE Joint Genome Institute (JGI-PGF)"/>
            <person name="Walter F."/>
            <person name="Albersmeier A."/>
            <person name="Kalinowski J."/>
            <person name="Ruckert C."/>
        </authorList>
    </citation>
    <scope>NUCLEOTIDE SEQUENCE</scope>
    <source>
        <strain evidence="9">JCM 12580</strain>
    </source>
</reference>
<evidence type="ECO:0000256" key="1">
    <source>
        <dbReference type="ARBA" id="ARBA00010233"/>
    </source>
</evidence>
<protein>
    <submittedName>
        <fullName evidence="9">Murein peptide carboxypeptidase</fullName>
    </submittedName>
</protein>
<proteinExistence type="inferred from homology"/>
<dbReference type="AlphaFoldDB" id="A0A917UX03"/>
<keyword evidence="4" id="KW-0378">Hydrolase</keyword>
<dbReference type="Gene3D" id="3.50.30.60">
    <property type="entry name" value="LD-carboxypeptidase A C-terminal domain-like"/>
    <property type="match status" value="1"/>
</dbReference>
<dbReference type="InterPro" id="IPR003507">
    <property type="entry name" value="S66_fam"/>
</dbReference>
<gene>
    <name evidence="9" type="primary">ykfA</name>
    <name evidence="9" type="ORF">GCM10007063_12960</name>
</gene>